<dbReference type="InterPro" id="IPR047951">
    <property type="entry name" value="Transpos_ISL3"/>
</dbReference>
<dbReference type="EMBL" id="JBHUJC010000018">
    <property type="protein sequence ID" value="MFD2276050.1"/>
    <property type="molecule type" value="Genomic_DNA"/>
</dbReference>
<keyword evidence="3" id="KW-1185">Reference proteome</keyword>
<comment type="caution">
    <text evidence="2">The sequence shown here is derived from an EMBL/GenBank/DDBJ whole genome shotgun (WGS) entry which is preliminary data.</text>
</comment>
<dbReference type="PANTHER" id="PTHR33498">
    <property type="entry name" value="TRANSPOSASE FOR INSERTION SEQUENCE ELEMENT IS1557"/>
    <property type="match status" value="1"/>
</dbReference>
<gene>
    <name evidence="2" type="ORF">ACFSQZ_06195</name>
</gene>
<evidence type="ECO:0000313" key="3">
    <source>
        <dbReference type="Proteomes" id="UP001597297"/>
    </source>
</evidence>
<dbReference type="Pfam" id="PF01610">
    <property type="entry name" value="DDE_Tnp_ISL3"/>
    <property type="match status" value="1"/>
</dbReference>
<dbReference type="Proteomes" id="UP001597297">
    <property type="component" value="Unassembled WGS sequence"/>
</dbReference>
<sequence>MLNKLNIGLKGYHTLQVQHNHTYTIHVKLQSQLEPLRRSIYKFHDQGLCSKTLAKTEEMGQATVSRIYAQSAVLRFFASMNTPCTKLSAQRFSTTLCDLKNHKIFDVVEGRSNSELETNFTQLKGRDKMRVVCIDLSSPYRRLIRTYFPNARIVVDRFHVVRIIYQHFMQVTRAIAPQLKSYRGCLTAMSKRPERLSSKQKRTLRELFNTYPTLKLIQRRAYGFRNFENYRLRVIAQYG</sequence>
<dbReference type="PANTHER" id="PTHR33498:SF1">
    <property type="entry name" value="TRANSPOSASE FOR INSERTION SEQUENCE ELEMENT IS1557"/>
    <property type="match status" value="1"/>
</dbReference>
<evidence type="ECO:0000313" key="2">
    <source>
        <dbReference type="EMBL" id="MFD2276050.1"/>
    </source>
</evidence>
<dbReference type="InterPro" id="IPR002560">
    <property type="entry name" value="Transposase_DDE"/>
</dbReference>
<evidence type="ECO:0000259" key="1">
    <source>
        <dbReference type="Pfam" id="PF01610"/>
    </source>
</evidence>
<accession>A0ABW5E3M6</accession>
<dbReference type="RefSeq" id="WP_377095655.1">
    <property type="nucleotide sequence ID" value="NZ_JBHSJM010000001.1"/>
</dbReference>
<protein>
    <submittedName>
        <fullName evidence="2">Transposase</fullName>
    </submittedName>
</protein>
<feature type="domain" description="Transposase IS204/IS1001/IS1096/IS1165 DDE" evidence="1">
    <location>
        <begin position="90"/>
        <end position="215"/>
    </location>
</feature>
<proteinExistence type="predicted"/>
<organism evidence="2 3">
    <name type="scientific">Rubritalea spongiae</name>
    <dbReference type="NCBI Taxonomy" id="430797"/>
    <lineage>
        <taxon>Bacteria</taxon>
        <taxon>Pseudomonadati</taxon>
        <taxon>Verrucomicrobiota</taxon>
        <taxon>Verrucomicrobiia</taxon>
        <taxon>Verrucomicrobiales</taxon>
        <taxon>Rubritaleaceae</taxon>
        <taxon>Rubritalea</taxon>
    </lineage>
</organism>
<name>A0ABW5E3M6_9BACT</name>
<reference evidence="3" key="1">
    <citation type="journal article" date="2019" name="Int. J. Syst. Evol. Microbiol.">
        <title>The Global Catalogue of Microorganisms (GCM) 10K type strain sequencing project: providing services to taxonomists for standard genome sequencing and annotation.</title>
        <authorList>
            <consortium name="The Broad Institute Genomics Platform"/>
            <consortium name="The Broad Institute Genome Sequencing Center for Infectious Disease"/>
            <person name="Wu L."/>
            <person name="Ma J."/>
        </authorList>
    </citation>
    <scope>NUCLEOTIDE SEQUENCE [LARGE SCALE GENOMIC DNA]</scope>
    <source>
        <strain evidence="3">JCM 16545</strain>
    </source>
</reference>